<dbReference type="AlphaFoldDB" id="A0A9E8NI75"/>
<dbReference type="RefSeq" id="WP_244819868.1">
    <property type="nucleotide sequence ID" value="NZ_CP112998.1"/>
</dbReference>
<reference evidence="2" key="1">
    <citation type="submission" date="2022-11" db="EMBL/GenBank/DDBJ databases">
        <title>Dyadobacter pollutisoli sp. nov., isolated from plastic dumped soil.</title>
        <authorList>
            <person name="Kim J.M."/>
            <person name="Kim K.R."/>
            <person name="Lee J.K."/>
            <person name="Hao L."/>
            <person name="Jeon C.O."/>
        </authorList>
    </citation>
    <scope>NUCLEOTIDE SEQUENCE</scope>
    <source>
        <strain evidence="2">U1</strain>
    </source>
</reference>
<evidence type="ECO:0008006" key="4">
    <source>
        <dbReference type="Google" id="ProtNLM"/>
    </source>
</evidence>
<protein>
    <recommendedName>
        <fullName evidence="4">1,4-alpha-glucan branching enzyme</fullName>
    </recommendedName>
</protein>
<evidence type="ECO:0000313" key="3">
    <source>
        <dbReference type="Proteomes" id="UP001164653"/>
    </source>
</evidence>
<gene>
    <name evidence="2" type="ORF">ON006_11185</name>
</gene>
<proteinExistence type="predicted"/>
<accession>A0A9E8NI75</accession>
<feature type="compositionally biased region" description="Polar residues" evidence="1">
    <location>
        <begin position="1"/>
        <end position="19"/>
    </location>
</feature>
<organism evidence="2 3">
    <name type="scientific">Dyadobacter pollutisoli</name>
    <dbReference type="NCBI Taxonomy" id="2910158"/>
    <lineage>
        <taxon>Bacteria</taxon>
        <taxon>Pseudomonadati</taxon>
        <taxon>Bacteroidota</taxon>
        <taxon>Cytophagia</taxon>
        <taxon>Cytophagales</taxon>
        <taxon>Spirosomataceae</taxon>
        <taxon>Dyadobacter</taxon>
    </lineage>
</organism>
<dbReference type="EMBL" id="CP112998">
    <property type="protein sequence ID" value="WAC14499.1"/>
    <property type="molecule type" value="Genomic_DNA"/>
</dbReference>
<feature type="region of interest" description="Disordered" evidence="1">
    <location>
        <begin position="1"/>
        <end position="48"/>
    </location>
</feature>
<dbReference type="KEGG" id="dpf:ON006_11185"/>
<evidence type="ECO:0000256" key="1">
    <source>
        <dbReference type="SAM" id="MobiDB-lite"/>
    </source>
</evidence>
<dbReference type="Proteomes" id="UP001164653">
    <property type="component" value="Chromosome"/>
</dbReference>
<evidence type="ECO:0000313" key="2">
    <source>
        <dbReference type="EMBL" id="WAC14499.1"/>
    </source>
</evidence>
<keyword evidence="3" id="KW-1185">Reference proteome</keyword>
<name>A0A9E8NI75_9BACT</name>
<feature type="compositionally biased region" description="Basic and acidic residues" evidence="1">
    <location>
        <begin position="20"/>
        <end position="34"/>
    </location>
</feature>
<sequence length="106" mass="11899">MATTKSNTRQSDTNDASTSTRDHDTIRSWVEKRGGKPATVKGTGNSKGDTGILRIDFPGYTGKDTLEEISWEDFFAKFDESKLEFLYQDKSSDGKESRFNKFVSSN</sequence>